<feature type="region of interest" description="Disordered" evidence="9">
    <location>
        <begin position="949"/>
        <end position="992"/>
    </location>
</feature>
<comment type="catalytic activity">
    <reaction evidence="1">
        <text>Hydrolysis of (1-&gt;3)-beta-D-glucosidic linkages in (1-&gt;3)-beta-D-glucans.</text>
        <dbReference type="EC" id="3.2.1.39"/>
    </reaction>
</comment>
<dbReference type="Proteomes" id="UP000013165">
    <property type="component" value="Unassembled WGS sequence"/>
</dbReference>
<evidence type="ECO:0000256" key="4">
    <source>
        <dbReference type="ARBA" id="ARBA00022801"/>
    </source>
</evidence>
<proteinExistence type="inferred from homology"/>
<organism evidence="13 14">
    <name type="scientific">Marinobacter nanhaiticus D15-8W</name>
    <dbReference type="NCBI Taxonomy" id="626887"/>
    <lineage>
        <taxon>Bacteria</taxon>
        <taxon>Pseudomonadati</taxon>
        <taxon>Pseudomonadota</taxon>
        <taxon>Gammaproteobacteria</taxon>
        <taxon>Pseudomonadales</taxon>
        <taxon>Marinobacteraceae</taxon>
        <taxon>Marinobacter</taxon>
    </lineage>
</organism>
<dbReference type="InterPro" id="IPR005200">
    <property type="entry name" value="Endo-beta-glucanase"/>
</dbReference>
<dbReference type="Gene3D" id="2.60.120.260">
    <property type="entry name" value="Galactose-binding domain-like"/>
    <property type="match status" value="1"/>
</dbReference>
<dbReference type="GO" id="GO:0030246">
    <property type="term" value="F:carbohydrate binding"/>
    <property type="evidence" value="ECO:0007669"/>
    <property type="project" value="UniProtKB-UniRule"/>
</dbReference>
<dbReference type="EMBL" id="APLQ01000014">
    <property type="protein sequence ID" value="ENO12737.1"/>
    <property type="molecule type" value="Genomic_DNA"/>
</dbReference>
<dbReference type="GO" id="GO:0000272">
    <property type="term" value="P:polysaccharide catabolic process"/>
    <property type="evidence" value="ECO:0007669"/>
    <property type="project" value="UniProtKB-KW"/>
</dbReference>
<dbReference type="GO" id="GO:0042973">
    <property type="term" value="F:glucan endo-1,3-beta-D-glucosidase activity"/>
    <property type="evidence" value="ECO:0007669"/>
    <property type="project" value="UniProtKB-EC"/>
</dbReference>
<keyword evidence="10" id="KW-0732">Signal</keyword>
<evidence type="ECO:0000256" key="5">
    <source>
        <dbReference type="ARBA" id="ARBA00023277"/>
    </source>
</evidence>
<keyword evidence="5" id="KW-0119">Carbohydrate metabolism</keyword>
<dbReference type="EC" id="3.2.1.39" evidence="3"/>
<dbReference type="PANTHER" id="PTHR31983">
    <property type="entry name" value="ENDO-1,3(4)-BETA-GLUCANASE 1"/>
    <property type="match status" value="1"/>
</dbReference>
<dbReference type="SUPFAM" id="SSF49785">
    <property type="entry name" value="Galactose-binding domain-like"/>
    <property type="match status" value="1"/>
</dbReference>
<comment type="caution">
    <text evidence="13">The sequence shown here is derived from an EMBL/GenBank/DDBJ whole genome shotgun (WGS) entry which is preliminary data.</text>
</comment>
<dbReference type="PROSITE" id="PS52008">
    <property type="entry name" value="GH81"/>
    <property type="match status" value="1"/>
</dbReference>
<accession>N6WNY6</accession>
<feature type="compositionally biased region" description="Gly residues" evidence="9">
    <location>
        <begin position="954"/>
        <end position="988"/>
    </location>
</feature>
<dbReference type="GO" id="GO:0052861">
    <property type="term" value="F:endo-1,3(4)-beta-glucanase activity"/>
    <property type="evidence" value="ECO:0007669"/>
    <property type="project" value="InterPro"/>
</dbReference>
<dbReference type="RefSeq" id="WP_004580967.1">
    <property type="nucleotide sequence ID" value="NZ_AP028878.1"/>
</dbReference>
<dbReference type="eggNOG" id="COG2273">
    <property type="taxonomic scope" value="Bacteria"/>
</dbReference>
<evidence type="ECO:0000256" key="9">
    <source>
        <dbReference type="SAM" id="MobiDB-lite"/>
    </source>
</evidence>
<dbReference type="InterPro" id="IPR000421">
    <property type="entry name" value="FA58C"/>
</dbReference>
<evidence type="ECO:0000259" key="11">
    <source>
        <dbReference type="PROSITE" id="PS50022"/>
    </source>
</evidence>
<evidence type="ECO:0000256" key="6">
    <source>
        <dbReference type="ARBA" id="ARBA00023295"/>
    </source>
</evidence>
<feature type="compositionally biased region" description="Gly residues" evidence="9">
    <location>
        <begin position="850"/>
        <end position="869"/>
    </location>
</feature>
<evidence type="ECO:0000256" key="8">
    <source>
        <dbReference type="ARBA" id="ARBA00023326"/>
    </source>
</evidence>
<feature type="chain" id="PRO_5004127242" description="glucan endo-1,3-beta-D-glucosidase" evidence="10">
    <location>
        <begin position="34"/>
        <end position="1118"/>
    </location>
</feature>
<dbReference type="PATRIC" id="fig|626887.3.peg.3012"/>
<keyword evidence="7" id="KW-0961">Cell wall biogenesis/degradation</keyword>
<dbReference type="eggNOG" id="COG5498">
    <property type="taxonomic scope" value="Bacteria"/>
</dbReference>
<dbReference type="OrthoDB" id="5480482at2"/>
<dbReference type="Pfam" id="PF17652">
    <property type="entry name" value="Glyco_hydro81C"/>
    <property type="match status" value="1"/>
</dbReference>
<feature type="signal peptide" evidence="10">
    <location>
        <begin position="1"/>
        <end position="33"/>
    </location>
</feature>
<keyword evidence="14" id="KW-1185">Reference proteome</keyword>
<evidence type="ECO:0000256" key="2">
    <source>
        <dbReference type="ARBA" id="ARBA00010730"/>
    </source>
</evidence>
<name>N6WNY6_9GAMM</name>
<dbReference type="PANTHER" id="PTHR31983:SF0">
    <property type="entry name" value="GLUCAN ENDO-1,3-BETA-D-GLUCOSIDASE 2"/>
    <property type="match status" value="1"/>
</dbReference>
<dbReference type="GO" id="GO:0071555">
    <property type="term" value="P:cell wall organization"/>
    <property type="evidence" value="ECO:0007669"/>
    <property type="project" value="UniProtKB-KW"/>
</dbReference>
<dbReference type="InterPro" id="IPR040720">
    <property type="entry name" value="GH81_C"/>
</dbReference>
<keyword evidence="6" id="KW-0326">Glycosidase</keyword>
<dbReference type="Gene3D" id="2.70.98.30">
    <property type="entry name" value="Golgi alpha-mannosidase II, domain 4"/>
    <property type="match status" value="1"/>
</dbReference>
<dbReference type="PROSITE" id="PS52005">
    <property type="entry name" value="CBM56"/>
    <property type="match status" value="1"/>
</dbReference>
<reference evidence="13 14" key="1">
    <citation type="journal article" date="2013" name="Genome Announc.">
        <title>Genome Sequence of the Polycyclic Aromatic Hydrocarbon-Degrading Bacterium Strain Marinobacter nanhaiticus D15-8WT.</title>
        <authorList>
            <person name="Cui Z."/>
            <person name="Gao W."/>
            <person name="Li Q."/>
            <person name="Xu G."/>
            <person name="Zheng L."/>
        </authorList>
    </citation>
    <scope>NUCLEOTIDE SEQUENCE [LARGE SCALE GENOMIC DNA]</scope>
    <source>
        <strain evidence="13 14">D15-8W</strain>
    </source>
</reference>
<dbReference type="InterPro" id="IPR047569">
    <property type="entry name" value="CBM56"/>
</dbReference>
<dbReference type="AlphaFoldDB" id="N6WNY6"/>
<dbReference type="Pfam" id="PF22184">
    <property type="entry name" value="CBM_56"/>
    <property type="match status" value="1"/>
</dbReference>
<dbReference type="PROSITE" id="PS50022">
    <property type="entry name" value="FA58C_3"/>
    <property type="match status" value="1"/>
</dbReference>
<feature type="region of interest" description="Disordered" evidence="9">
    <location>
        <begin position="823"/>
        <end position="869"/>
    </location>
</feature>
<evidence type="ECO:0000256" key="7">
    <source>
        <dbReference type="ARBA" id="ARBA00023316"/>
    </source>
</evidence>
<sequence>MEDIQWGARSRAFVRSILASTLFLTFTPASTLAAIQTIGAGSIADRPNPDGYTCVNDYGAWIHNAGVVEPGIAGCDPVQGPIGEPTPLYPHVTGPADAQPTGTHRWWGSVAFYGDMPIGDANRAGYITPDPIAARITDRGFRMASIPDGMQFKNGNTDTYDVPAPFDEVFDGLAIGNSQFSTLDAKMYDYSDGSVTVEWQNNGSPVMRGTFVHGSPYVYVDVLQGELELRSKAPNGPEKGVFHQSANQLGMWTDVAGNHGNFLVVGNGSTQFHNVGSDAVRVSNPAGQITVALIPTANGAVPDAAKINRFAARALNRVNEVRIDYQVDEQTQDVTVTQRYLFNGQPVDTFTGLMPLQWKNTVDDISSQDQIRSARGYLKFGNLSQFRYRLPFVGVLPTLPALNRSYDNDKLTQLIREFVAQGPSAWNSYSDTYWSGKSYGKVAEVAALAYEHGLTNEHEILVEWLKLELEDWFTAQTNGQADVTRYFSYDDQWNTLLGYDESFGAQQELNDHHFHYGYFVRAAAEICRTDKSWCAANAWGGMVEMLIRDYAGQRDDPLFPYVRNFDPANGFSWASGHANFVLGNNNESTSEAANAYGAIVLYGEITGNDDLVDHGIYLHTLSTASYWEYWNNIDRYRGFGAPYDNFAPEYDKMTTSIIWGSGHVFSTWFSGAYAHILGIQGLPLNPMVMHIGQHADYLSDYVDLGLSESSNGKPSGLANDQWRDVWWNIWAMTEPEAAIADFNTMDFNYDVEAGESKPHTYHWIHTLNVLGHIESGKGEITADSPIAQVYEKNGQRTYVAYNYHDTPQTVTFSDGTRLDVPADSFGISGYGTPDDSGGNGGDNGGDDGGNDGGDSGGDSGNNGGDDGSGNGGSCSDFCFSEGADSLTVTAHVGTAVDLHYRVNDGPQQNVRMTRNGSKHVYTIPNLGQGDQVDYFFTVIEPSAYDTEWSSHTFGNGGGNGGNGGSDGGGNNGGGDSGSDTGGGNGDAGDSGALTISRATASTATQSPSLAVDGDAGTRWESDWLNDGQWLTLDLPQTTAIRQVEIDWEAANAANYDIWLSENGSDWWHASSVSGRTFGSRTDVVSLNQSARYVSLVMGNRSAGNDWGYSIYEVRLIGQ</sequence>
<gene>
    <name evidence="13" type="ORF">J057_15095</name>
</gene>
<dbReference type="Pfam" id="PF22633">
    <property type="entry name" value="F5_F8_type_C_2"/>
    <property type="match status" value="1"/>
</dbReference>
<comment type="similarity">
    <text evidence="2">Belongs to the glycosyl hydrolase 81 family.</text>
</comment>
<protein>
    <recommendedName>
        <fullName evidence="3">glucan endo-1,3-beta-D-glucosidase</fullName>
        <ecNumber evidence="3">3.2.1.39</ecNumber>
    </recommendedName>
</protein>
<evidence type="ECO:0000313" key="13">
    <source>
        <dbReference type="EMBL" id="ENO12737.1"/>
    </source>
</evidence>
<evidence type="ECO:0000256" key="10">
    <source>
        <dbReference type="SAM" id="SignalP"/>
    </source>
</evidence>
<dbReference type="InterPro" id="IPR008979">
    <property type="entry name" value="Galactose-bd-like_sf"/>
</dbReference>
<keyword evidence="4" id="KW-0378">Hydrolase</keyword>
<evidence type="ECO:0000256" key="1">
    <source>
        <dbReference type="ARBA" id="ARBA00000382"/>
    </source>
</evidence>
<evidence type="ECO:0000313" key="14">
    <source>
        <dbReference type="Proteomes" id="UP000013165"/>
    </source>
</evidence>
<feature type="domain" description="CBM56" evidence="12">
    <location>
        <begin position="866"/>
        <end position="953"/>
    </location>
</feature>
<dbReference type="HOGENOM" id="CLU_005482_1_1_6"/>
<keyword evidence="8" id="KW-0624">Polysaccharide degradation</keyword>
<evidence type="ECO:0000256" key="3">
    <source>
        <dbReference type="ARBA" id="ARBA00012780"/>
    </source>
</evidence>
<dbReference type="STRING" id="626887.J057_15095"/>
<feature type="domain" description="F5/8 type C" evidence="11">
    <location>
        <begin position="975"/>
        <end position="1118"/>
    </location>
</feature>
<evidence type="ECO:0000259" key="12">
    <source>
        <dbReference type="PROSITE" id="PS52005"/>
    </source>
</evidence>